<dbReference type="AlphaFoldDB" id="Q0FZ07"/>
<comment type="caution">
    <text evidence="1">The sequence shown here is derived from an EMBL/GenBank/DDBJ whole genome shotgun (WGS) entry which is preliminary data.</text>
</comment>
<gene>
    <name evidence="1" type="ORF">FP2506_11362</name>
</gene>
<sequence>MKTLDIINAARSVLGSDDIIVKMIDELSFVVTHLDETEVTAREYADIQVILDAIDPMVDARQAAFSLAIRKIDAITDAIKSEWSEGERDSWDAQEKEALAILAEGVAALDLDRAILPGMHADKVAYTGAQTTIEEYAGSVIDYANQYRVVSRHCARLRRIAEGLRSSDIATEADLNTALERVLAQISATADHIHGPGT</sequence>
<name>Q0FZ07_9HYPH</name>
<dbReference type="Proteomes" id="UP000004310">
    <property type="component" value="Unassembled WGS sequence"/>
</dbReference>
<keyword evidence="2" id="KW-1185">Reference proteome</keyword>
<dbReference type="STRING" id="217511.GCA_001463845_01013"/>
<protein>
    <submittedName>
        <fullName evidence="1">Uncharacterized protein</fullName>
    </submittedName>
</protein>
<evidence type="ECO:0000313" key="1">
    <source>
        <dbReference type="EMBL" id="EAU40151.1"/>
    </source>
</evidence>
<proteinExistence type="predicted"/>
<accession>Q0FZ07</accession>
<dbReference type="EMBL" id="AATP01000009">
    <property type="protein sequence ID" value="EAU40151.1"/>
    <property type="molecule type" value="Genomic_DNA"/>
</dbReference>
<evidence type="ECO:0000313" key="2">
    <source>
        <dbReference type="Proteomes" id="UP000004310"/>
    </source>
</evidence>
<organism evidence="1 2">
    <name type="scientific">Fulvimarina pelagi HTCC2506</name>
    <dbReference type="NCBI Taxonomy" id="314231"/>
    <lineage>
        <taxon>Bacteria</taxon>
        <taxon>Pseudomonadati</taxon>
        <taxon>Pseudomonadota</taxon>
        <taxon>Alphaproteobacteria</taxon>
        <taxon>Hyphomicrobiales</taxon>
        <taxon>Aurantimonadaceae</taxon>
        <taxon>Fulvimarina</taxon>
    </lineage>
</organism>
<reference evidence="1 2" key="1">
    <citation type="journal article" date="2010" name="J. Bacteriol.">
        <title>Genome sequence of Fulvimarina pelagi HTCC2506T, a Mn(II)-oxidizing alphaproteobacterium possessing an aerobic anoxygenic photosynthetic gene cluster and Xanthorhodopsin.</title>
        <authorList>
            <person name="Kang I."/>
            <person name="Oh H.M."/>
            <person name="Lim S.I."/>
            <person name="Ferriera S."/>
            <person name="Giovannoni S.J."/>
            <person name="Cho J.C."/>
        </authorList>
    </citation>
    <scope>NUCLEOTIDE SEQUENCE [LARGE SCALE GENOMIC DNA]</scope>
    <source>
        <strain evidence="1 2">HTCC2506</strain>
    </source>
</reference>
<dbReference type="HOGENOM" id="CLU_1376404_0_0_5"/>
<dbReference type="RefSeq" id="WP_007067407.1">
    <property type="nucleotide sequence ID" value="NZ_DS022272.1"/>
</dbReference>